<accession>A0ABZ2BN19</accession>
<protein>
    <recommendedName>
        <fullName evidence="1">DUF306 domain-containing protein</fullName>
    </recommendedName>
</protein>
<dbReference type="Proteomes" id="UP001318682">
    <property type="component" value="Chromosome"/>
</dbReference>
<dbReference type="Pfam" id="PF03724">
    <property type="entry name" value="META"/>
    <property type="match status" value="1"/>
</dbReference>
<dbReference type="Gene3D" id="2.40.128.270">
    <property type="match status" value="1"/>
</dbReference>
<dbReference type="InterPro" id="IPR005184">
    <property type="entry name" value="DUF306_Meta_HslJ"/>
</dbReference>
<dbReference type="PANTHER" id="PTHR35535">
    <property type="entry name" value="HEAT SHOCK PROTEIN HSLJ"/>
    <property type="match status" value="1"/>
</dbReference>
<name>A0ABZ2BN19_9RHOB</name>
<dbReference type="EMBL" id="CP143423">
    <property type="protein sequence ID" value="WVX47417.1"/>
    <property type="molecule type" value="Genomic_DNA"/>
</dbReference>
<evidence type="ECO:0000313" key="3">
    <source>
        <dbReference type="Proteomes" id="UP001318682"/>
    </source>
</evidence>
<reference evidence="3" key="2">
    <citation type="submission" date="2024-01" db="EMBL/GenBank/DDBJ databases">
        <title>Roseobacter fucihabitans sp. nov., isolated from the brown alga Fucus spiralis.</title>
        <authorList>
            <person name="Hahnke S."/>
            <person name="Berger M."/>
            <person name="Schlingloff A."/>
            <person name="Athale I."/>
            <person name="Neumann-Schaal M."/>
            <person name="Adenaya A."/>
            <person name="Poehlein A."/>
            <person name="Daniel R."/>
            <person name="Pertersen J."/>
            <person name="Brinkhoff T."/>
        </authorList>
    </citation>
    <scope>NUCLEOTIDE SEQUENCE [LARGE SCALE GENOMIC DNA]</scope>
    <source>
        <strain evidence="3">B14</strain>
    </source>
</reference>
<dbReference type="PANTHER" id="PTHR35535:SF1">
    <property type="entry name" value="HEAT SHOCK PROTEIN HSLJ"/>
    <property type="match status" value="1"/>
</dbReference>
<evidence type="ECO:0000259" key="1">
    <source>
        <dbReference type="Pfam" id="PF03724"/>
    </source>
</evidence>
<dbReference type="RefSeq" id="WP_187429083.1">
    <property type="nucleotide sequence ID" value="NZ_CP143423.1"/>
</dbReference>
<sequence>MKYLFCALVAAVFILTGCQGDETVRAYGAADRTWRLVELDNASVIYDATLTFPETGQIAGKAPCNAYGATMAVPYPWFEAGPIAATRLACPDLDAEIAYFTALTQMSLSEVLGDTLLLSNDEGRIMVFKADGLTLR</sequence>
<dbReference type="InterPro" id="IPR053147">
    <property type="entry name" value="Hsp_HslJ-like"/>
</dbReference>
<proteinExistence type="predicted"/>
<keyword evidence="3" id="KW-1185">Reference proteome</keyword>
<reference evidence="2 3" key="1">
    <citation type="submission" date="2015-07" db="EMBL/GenBank/DDBJ databases">
        <authorList>
            <person name="Voget S."/>
            <person name="Dogs M."/>
            <person name="Brinkhoff T.H."/>
            <person name="Daniel R."/>
        </authorList>
    </citation>
    <scope>NUCLEOTIDE SEQUENCE [LARGE SCALE GENOMIC DNA]</scope>
    <source>
        <strain evidence="2 3">B14</strain>
    </source>
</reference>
<evidence type="ECO:0000313" key="2">
    <source>
        <dbReference type="EMBL" id="WVX47417.1"/>
    </source>
</evidence>
<gene>
    <name evidence="2" type="ORF">ROLI_004840</name>
</gene>
<organism evidence="2 3">
    <name type="scientific">Roseobacter fucihabitans</name>
    <dbReference type="NCBI Taxonomy" id="1537242"/>
    <lineage>
        <taxon>Bacteria</taxon>
        <taxon>Pseudomonadati</taxon>
        <taxon>Pseudomonadota</taxon>
        <taxon>Alphaproteobacteria</taxon>
        <taxon>Rhodobacterales</taxon>
        <taxon>Roseobacteraceae</taxon>
        <taxon>Roseobacter</taxon>
    </lineage>
</organism>
<dbReference type="PROSITE" id="PS51257">
    <property type="entry name" value="PROKAR_LIPOPROTEIN"/>
    <property type="match status" value="1"/>
</dbReference>
<dbReference type="InterPro" id="IPR038670">
    <property type="entry name" value="HslJ-like_sf"/>
</dbReference>
<feature type="domain" description="DUF306" evidence="1">
    <location>
        <begin position="30"/>
        <end position="129"/>
    </location>
</feature>